<dbReference type="InterPro" id="IPR006442">
    <property type="entry name" value="Antitoxin_Phd/YefM"/>
</dbReference>
<dbReference type="Proteomes" id="UP000178417">
    <property type="component" value="Unassembled WGS sequence"/>
</dbReference>
<evidence type="ECO:0000256" key="2">
    <source>
        <dbReference type="RuleBase" id="RU362080"/>
    </source>
</evidence>
<organism evidence="3 4">
    <name type="scientific">candidate division WOR-1 bacterium RIFOXYB2_FULL_37_13</name>
    <dbReference type="NCBI Taxonomy" id="1802579"/>
    <lineage>
        <taxon>Bacteria</taxon>
        <taxon>Bacillati</taxon>
        <taxon>Saganbacteria</taxon>
    </lineage>
</organism>
<comment type="similarity">
    <text evidence="1 2">Belongs to the phD/YefM antitoxin family.</text>
</comment>
<comment type="function">
    <text evidence="2">Antitoxin component of a type II toxin-antitoxin (TA) system.</text>
</comment>
<name>A0A1F4SU05_UNCSA</name>
<evidence type="ECO:0000313" key="3">
    <source>
        <dbReference type="EMBL" id="OGC23807.1"/>
    </source>
</evidence>
<dbReference type="InterPro" id="IPR036165">
    <property type="entry name" value="YefM-like_sf"/>
</dbReference>
<dbReference type="STRING" id="1802579.A2310_04235"/>
<sequence length="77" mass="8807">MYMKASDFKAKCLELMDKVHDYHEEIIITKHGKPVARLVSAQAEPKKSIFGFMKDLAKIKGDIIAPIDTKWDAEKDE</sequence>
<dbReference type="Pfam" id="PF02604">
    <property type="entry name" value="PhdYeFM_antitox"/>
    <property type="match status" value="1"/>
</dbReference>
<proteinExistence type="inferred from homology"/>
<comment type="caution">
    <text evidence="3">The sequence shown here is derived from an EMBL/GenBank/DDBJ whole genome shotgun (WGS) entry which is preliminary data.</text>
</comment>
<protein>
    <recommendedName>
        <fullName evidence="2">Antitoxin</fullName>
    </recommendedName>
</protein>
<dbReference type="AlphaFoldDB" id="A0A1F4SU05"/>
<dbReference type="EMBL" id="MEUB01000014">
    <property type="protein sequence ID" value="OGC23807.1"/>
    <property type="molecule type" value="Genomic_DNA"/>
</dbReference>
<evidence type="ECO:0000256" key="1">
    <source>
        <dbReference type="ARBA" id="ARBA00009981"/>
    </source>
</evidence>
<evidence type="ECO:0000313" key="4">
    <source>
        <dbReference type="Proteomes" id="UP000178417"/>
    </source>
</evidence>
<accession>A0A1F4SU05</accession>
<gene>
    <name evidence="3" type="ORF">A2310_04235</name>
</gene>
<reference evidence="3 4" key="1">
    <citation type="journal article" date="2016" name="Nat. Commun.">
        <title>Thousands of microbial genomes shed light on interconnected biogeochemical processes in an aquifer system.</title>
        <authorList>
            <person name="Anantharaman K."/>
            <person name="Brown C.T."/>
            <person name="Hug L.A."/>
            <person name="Sharon I."/>
            <person name="Castelle C.J."/>
            <person name="Probst A.J."/>
            <person name="Thomas B.C."/>
            <person name="Singh A."/>
            <person name="Wilkins M.J."/>
            <person name="Karaoz U."/>
            <person name="Brodie E.L."/>
            <person name="Williams K.H."/>
            <person name="Hubbard S.S."/>
            <person name="Banfield J.F."/>
        </authorList>
    </citation>
    <scope>NUCLEOTIDE SEQUENCE [LARGE SCALE GENOMIC DNA]</scope>
</reference>
<dbReference type="SUPFAM" id="SSF143120">
    <property type="entry name" value="YefM-like"/>
    <property type="match status" value="1"/>
</dbReference>
<dbReference type="Gene3D" id="3.40.1620.10">
    <property type="entry name" value="YefM-like domain"/>
    <property type="match status" value="1"/>
</dbReference>
<dbReference type="NCBIfam" id="TIGR01552">
    <property type="entry name" value="phd_fam"/>
    <property type="match status" value="1"/>
</dbReference>